<accession>A0A078KR53</accession>
<feature type="binding site" evidence="10">
    <location>
        <position position="34"/>
    </location>
    <ligand>
        <name>ATP</name>
        <dbReference type="ChEBI" id="CHEBI:30616"/>
    </ligand>
</feature>
<dbReference type="STRING" id="29343.CCDG5_0497"/>
<comment type="function">
    <text evidence="10">Catalyzes the 2-thiolation of uridine at the wobble position (U34) of tRNA, leading to the formation of s(2)U34.</text>
</comment>
<dbReference type="Gene3D" id="3.40.50.620">
    <property type="entry name" value="HUPs"/>
    <property type="match status" value="1"/>
</dbReference>
<dbReference type="GO" id="GO:0002143">
    <property type="term" value="P:tRNA wobble position uridine thiolation"/>
    <property type="evidence" value="ECO:0007669"/>
    <property type="project" value="TreeGrafter"/>
</dbReference>
<keyword evidence="14" id="KW-1185">Reference proteome</keyword>
<evidence type="ECO:0000256" key="4">
    <source>
        <dbReference type="ARBA" id="ARBA00022694"/>
    </source>
</evidence>
<dbReference type="Pfam" id="PF20259">
    <property type="entry name" value="tRNA_Me_trans_M"/>
    <property type="match status" value="1"/>
</dbReference>
<dbReference type="Pfam" id="PF03054">
    <property type="entry name" value="tRNA_Me_trans"/>
    <property type="match status" value="1"/>
</dbReference>
<comment type="similarity">
    <text evidence="10">Belongs to the MnmA/TRMU family.</text>
</comment>
<dbReference type="Gene3D" id="2.30.30.280">
    <property type="entry name" value="Adenine nucleotide alpha hydrolases-like domains"/>
    <property type="match status" value="1"/>
</dbReference>
<keyword evidence="2 10" id="KW-0820">tRNA-binding</keyword>
<feature type="site" description="Interaction with tRNA" evidence="10">
    <location>
        <position position="337"/>
    </location>
</feature>
<dbReference type="NCBIfam" id="TIGR00420">
    <property type="entry name" value="trmU"/>
    <property type="match status" value="1"/>
</dbReference>
<dbReference type="NCBIfam" id="NF001138">
    <property type="entry name" value="PRK00143.1"/>
    <property type="match status" value="1"/>
</dbReference>
<feature type="region of interest" description="Interaction with tRNA" evidence="10">
    <location>
        <begin position="150"/>
        <end position="152"/>
    </location>
</feature>
<evidence type="ECO:0000256" key="5">
    <source>
        <dbReference type="ARBA" id="ARBA00022741"/>
    </source>
</evidence>
<dbReference type="EC" id="2.8.1.13" evidence="10"/>
<feature type="disulfide bond" description="Alternate" evidence="10">
    <location>
        <begin position="103"/>
        <end position="200"/>
    </location>
</feature>
<feature type="binding site" evidence="10">
    <location>
        <begin position="8"/>
        <end position="15"/>
    </location>
    <ligand>
        <name>ATP</name>
        <dbReference type="ChEBI" id="CHEBI:30616"/>
    </ligand>
</feature>
<dbReference type="PATRIC" id="fig|29343.3.peg.522"/>
<feature type="site" description="Interaction with tRNA" evidence="10">
    <location>
        <position position="128"/>
    </location>
</feature>
<dbReference type="Gene3D" id="2.40.30.10">
    <property type="entry name" value="Translation factors"/>
    <property type="match status" value="1"/>
</dbReference>
<dbReference type="AlphaFoldDB" id="A0A078KR53"/>
<evidence type="ECO:0000256" key="3">
    <source>
        <dbReference type="ARBA" id="ARBA00022679"/>
    </source>
</evidence>
<feature type="active site" description="Nucleophile" evidence="10">
    <location>
        <position position="103"/>
    </location>
</feature>
<dbReference type="GO" id="GO:0005524">
    <property type="term" value="F:ATP binding"/>
    <property type="evidence" value="ECO:0007669"/>
    <property type="project" value="UniProtKB-KW"/>
</dbReference>
<dbReference type="InterPro" id="IPR004506">
    <property type="entry name" value="MnmA-like"/>
</dbReference>
<comment type="caution">
    <text evidence="10">Lacks conserved residue(s) required for the propagation of feature annotation.</text>
</comment>
<dbReference type="GO" id="GO:0000049">
    <property type="term" value="F:tRNA binding"/>
    <property type="evidence" value="ECO:0007669"/>
    <property type="project" value="UniProtKB-KW"/>
</dbReference>
<gene>
    <name evidence="10 13" type="primary">mnmA</name>
    <name evidence="13" type="ORF">CCDG5_0497</name>
</gene>
<dbReference type="InterPro" id="IPR046885">
    <property type="entry name" value="MnmA-like_C"/>
</dbReference>
<feature type="domain" description="tRNA-specific 2-thiouridylase MnmA-like central" evidence="12">
    <location>
        <begin position="220"/>
        <end position="272"/>
    </location>
</feature>
<dbReference type="InterPro" id="IPR014729">
    <property type="entry name" value="Rossmann-like_a/b/a_fold"/>
</dbReference>
<keyword evidence="8 10" id="KW-1015">Disulfide bond</keyword>
<dbReference type="KEGG" id="ccel:CCDG5_0497"/>
<sequence>MAKKVIAAMSGGVDSSAAAALLLEQGYDVIGVTLNVWPSENSELSCSRTCCSITDVDDARHVCNKLGIPHYVLNMRDIFKRDVIDYFLDEYMKGRTPNPCIACNAHVKFEALMNKAEQLGADYVATGHYATIIKTPEGELALKRSKDAHKDQTYVLYMLGQRQLSKLLLPCGKYTKPEIRAIAEKYGLPNFKKPDSQDLCFVGPEGYAGFIRNNCADLARPGDIVWNGKVVGHHNGIYNFTIGQHKGLGSISNEKLFVTSIDSKTATVYVGESKDLFSRSMIVTDLKYMLKSRMKDGARVGVKIRYSAKEAPATLHIENDTATVVFDEPQRAITPGQAAVFYQDDIVLGGGIILKPISDKE</sequence>
<dbReference type="Pfam" id="PF20258">
    <property type="entry name" value="tRNA_Me_trans_C"/>
    <property type="match status" value="1"/>
</dbReference>
<feature type="binding site" evidence="10">
    <location>
        <position position="127"/>
    </location>
    <ligand>
        <name>ATP</name>
        <dbReference type="ChEBI" id="CHEBI:30616"/>
    </ligand>
</feature>
<proteinExistence type="inferred from homology"/>
<keyword evidence="1 10" id="KW-0963">Cytoplasm</keyword>
<dbReference type="OrthoDB" id="9800696at2"/>
<keyword evidence="6 10" id="KW-0067">ATP-binding</keyword>
<dbReference type="PANTHER" id="PTHR11933">
    <property type="entry name" value="TRNA 5-METHYLAMINOMETHYL-2-THIOURIDYLATE -METHYLTRANSFERASE"/>
    <property type="match status" value="1"/>
</dbReference>
<evidence type="ECO:0000256" key="9">
    <source>
        <dbReference type="ARBA" id="ARBA00051542"/>
    </source>
</evidence>
<dbReference type="HAMAP" id="MF_00144">
    <property type="entry name" value="tRNA_thiouridyl_MnmA"/>
    <property type="match status" value="1"/>
</dbReference>
<dbReference type="EMBL" id="LM995447">
    <property type="protein sequence ID" value="CDZ23635.1"/>
    <property type="molecule type" value="Genomic_DNA"/>
</dbReference>
<feature type="active site" description="Cysteine persulfide intermediate" evidence="10">
    <location>
        <position position="200"/>
    </location>
</feature>
<evidence type="ECO:0000259" key="12">
    <source>
        <dbReference type="Pfam" id="PF20259"/>
    </source>
</evidence>
<feature type="domain" description="tRNA-specific 2-thiouridylase MnmA-like C-terminal" evidence="11">
    <location>
        <begin position="279"/>
        <end position="353"/>
    </location>
</feature>
<keyword evidence="5 10" id="KW-0547">Nucleotide-binding</keyword>
<evidence type="ECO:0000313" key="14">
    <source>
        <dbReference type="Proteomes" id="UP000032431"/>
    </source>
</evidence>
<dbReference type="FunFam" id="3.40.50.620:FF:000115">
    <property type="entry name" value="tRNA-specific 2-thiouridylase MnmA"/>
    <property type="match status" value="1"/>
</dbReference>
<reference evidence="14" key="1">
    <citation type="submission" date="2014-07" db="EMBL/GenBank/DDBJ databases">
        <authorList>
            <person name="Wibberg D."/>
        </authorList>
    </citation>
    <scope>NUCLEOTIDE SEQUENCE [LARGE SCALE GENOMIC DNA]</scope>
    <source>
        <strain evidence="14">DG5</strain>
    </source>
</reference>
<evidence type="ECO:0000259" key="11">
    <source>
        <dbReference type="Pfam" id="PF20258"/>
    </source>
</evidence>
<name>A0A078KR53_9FIRM</name>
<comment type="catalytic activity">
    <reaction evidence="9 10">
        <text>S-sulfanyl-L-cysteinyl-[protein] + uridine(34) in tRNA + AH2 + ATP = 2-thiouridine(34) in tRNA + L-cysteinyl-[protein] + A + AMP + diphosphate + H(+)</text>
        <dbReference type="Rhea" id="RHEA:47032"/>
        <dbReference type="Rhea" id="RHEA-COMP:10131"/>
        <dbReference type="Rhea" id="RHEA-COMP:11726"/>
        <dbReference type="Rhea" id="RHEA-COMP:11727"/>
        <dbReference type="Rhea" id="RHEA-COMP:11728"/>
        <dbReference type="ChEBI" id="CHEBI:13193"/>
        <dbReference type="ChEBI" id="CHEBI:15378"/>
        <dbReference type="ChEBI" id="CHEBI:17499"/>
        <dbReference type="ChEBI" id="CHEBI:29950"/>
        <dbReference type="ChEBI" id="CHEBI:30616"/>
        <dbReference type="ChEBI" id="CHEBI:33019"/>
        <dbReference type="ChEBI" id="CHEBI:61963"/>
        <dbReference type="ChEBI" id="CHEBI:65315"/>
        <dbReference type="ChEBI" id="CHEBI:87170"/>
        <dbReference type="ChEBI" id="CHEBI:456215"/>
        <dbReference type="EC" id="2.8.1.13"/>
    </reaction>
</comment>
<dbReference type="PANTHER" id="PTHR11933:SF5">
    <property type="entry name" value="MITOCHONDRIAL TRNA-SPECIFIC 2-THIOURIDYLASE 1"/>
    <property type="match status" value="1"/>
</dbReference>
<dbReference type="InterPro" id="IPR023382">
    <property type="entry name" value="MnmA-like_central_sf"/>
</dbReference>
<dbReference type="InterPro" id="IPR046884">
    <property type="entry name" value="MnmA-like_central"/>
</dbReference>
<evidence type="ECO:0000256" key="1">
    <source>
        <dbReference type="ARBA" id="ARBA00022490"/>
    </source>
</evidence>
<dbReference type="FunFam" id="2.40.30.10:FF:000023">
    <property type="entry name" value="tRNA-specific 2-thiouridylase MnmA"/>
    <property type="match status" value="1"/>
</dbReference>
<organism evidence="13 14">
    <name type="scientific">[Clostridium] cellulosi</name>
    <dbReference type="NCBI Taxonomy" id="29343"/>
    <lineage>
        <taxon>Bacteria</taxon>
        <taxon>Bacillati</taxon>
        <taxon>Bacillota</taxon>
        <taxon>Clostridia</taxon>
        <taxon>Eubacteriales</taxon>
        <taxon>Oscillospiraceae</taxon>
        <taxon>Oscillospiraceae incertae sedis</taxon>
    </lineage>
</organism>
<evidence type="ECO:0000256" key="6">
    <source>
        <dbReference type="ARBA" id="ARBA00022840"/>
    </source>
</evidence>
<dbReference type="GO" id="GO:0103016">
    <property type="term" value="F:tRNA-uridine 2-sulfurtransferase activity"/>
    <property type="evidence" value="ECO:0007669"/>
    <property type="project" value="UniProtKB-EC"/>
</dbReference>
<keyword evidence="7 10" id="KW-0694">RNA-binding</keyword>
<comment type="subcellular location">
    <subcellularLocation>
        <location evidence="10">Cytoplasm</location>
    </subcellularLocation>
</comment>
<evidence type="ECO:0000256" key="10">
    <source>
        <dbReference type="HAMAP-Rule" id="MF_00144"/>
    </source>
</evidence>
<feature type="region of interest" description="Interaction with tRNA" evidence="10">
    <location>
        <begin position="305"/>
        <end position="306"/>
    </location>
</feature>
<keyword evidence="4 10" id="KW-0819">tRNA processing</keyword>
<evidence type="ECO:0000256" key="2">
    <source>
        <dbReference type="ARBA" id="ARBA00022555"/>
    </source>
</evidence>
<dbReference type="GO" id="GO:0005737">
    <property type="term" value="C:cytoplasm"/>
    <property type="evidence" value="ECO:0007669"/>
    <property type="project" value="UniProtKB-SubCell"/>
</dbReference>
<evidence type="ECO:0000313" key="13">
    <source>
        <dbReference type="EMBL" id="CDZ23635.1"/>
    </source>
</evidence>
<dbReference type="Proteomes" id="UP000032431">
    <property type="component" value="Chromosome I"/>
</dbReference>
<protein>
    <recommendedName>
        <fullName evidence="10">tRNA-specific 2-thiouridylase MnmA</fullName>
        <ecNumber evidence="10">2.8.1.13</ecNumber>
    </recommendedName>
</protein>
<keyword evidence="3 10" id="KW-0808">Transferase</keyword>
<dbReference type="CDD" id="cd01998">
    <property type="entry name" value="MnmA_TRMU-like"/>
    <property type="match status" value="1"/>
</dbReference>
<evidence type="ECO:0000256" key="8">
    <source>
        <dbReference type="ARBA" id="ARBA00023157"/>
    </source>
</evidence>
<evidence type="ECO:0000256" key="7">
    <source>
        <dbReference type="ARBA" id="ARBA00022884"/>
    </source>
</evidence>
<dbReference type="HOGENOM" id="CLU_035188_0_0_9"/>
<dbReference type="SUPFAM" id="SSF52402">
    <property type="entry name" value="Adenine nucleotide alpha hydrolases-like"/>
    <property type="match status" value="1"/>
</dbReference>